<dbReference type="Proteomes" id="UP000634011">
    <property type="component" value="Unassembled WGS sequence"/>
</dbReference>
<dbReference type="AlphaFoldDB" id="A0A923HBM1"/>
<dbReference type="SUPFAM" id="SSF54593">
    <property type="entry name" value="Glyoxalase/Bleomycin resistance protein/Dihydroxybiphenyl dioxygenase"/>
    <property type="match status" value="1"/>
</dbReference>
<gene>
    <name evidence="1" type="ORF">H8K32_02420</name>
</gene>
<proteinExistence type="predicted"/>
<comment type="caution">
    <text evidence="1">The sequence shown here is derived from an EMBL/GenBank/DDBJ whole genome shotgun (WGS) entry which is preliminary data.</text>
</comment>
<evidence type="ECO:0000313" key="1">
    <source>
        <dbReference type="EMBL" id="MBC3860941.1"/>
    </source>
</evidence>
<dbReference type="RefSeq" id="WP_186910851.1">
    <property type="nucleotide sequence ID" value="NZ_JACOFV010000001.1"/>
</dbReference>
<dbReference type="EMBL" id="JACOFV010000001">
    <property type="protein sequence ID" value="MBC3860941.1"/>
    <property type="molecule type" value="Genomic_DNA"/>
</dbReference>
<dbReference type="Gene3D" id="3.10.180.10">
    <property type="entry name" value="2,3-Dihydroxybiphenyl 1,2-Dioxygenase, domain 1"/>
    <property type="match status" value="1"/>
</dbReference>
<reference evidence="1" key="1">
    <citation type="submission" date="2020-08" db="EMBL/GenBank/DDBJ databases">
        <title>Novel species isolated from subtropical streams in China.</title>
        <authorList>
            <person name="Lu H."/>
        </authorList>
    </citation>
    <scope>NUCLEOTIDE SEQUENCE</scope>
    <source>
        <strain evidence="1">KACC 12607</strain>
    </source>
</reference>
<accession>A0A923HBM1</accession>
<organism evidence="1 2">
    <name type="scientific">Undibacterium jejuense</name>
    <dbReference type="NCBI Taxonomy" id="1344949"/>
    <lineage>
        <taxon>Bacteria</taxon>
        <taxon>Pseudomonadati</taxon>
        <taxon>Pseudomonadota</taxon>
        <taxon>Betaproteobacteria</taxon>
        <taxon>Burkholderiales</taxon>
        <taxon>Oxalobacteraceae</taxon>
        <taxon>Undibacterium</taxon>
    </lineage>
</organism>
<protein>
    <submittedName>
        <fullName evidence="1">VOC family protein</fullName>
    </submittedName>
</protein>
<name>A0A923HBM1_9BURK</name>
<sequence length="123" mass="14041">MLLSMNRLILYVRDVSLLKRFYQKHFSFDLVEEISDEWVVLNTGRIELAFHRVGMPWRDLPLSRSSSNVKMVFTVKSGLPELRASLLSAGVVMGGLKRYDGFSQLMCDGEDPEGNIFQLSQPD</sequence>
<evidence type="ECO:0000313" key="2">
    <source>
        <dbReference type="Proteomes" id="UP000634011"/>
    </source>
</evidence>
<keyword evidence="2" id="KW-1185">Reference proteome</keyword>
<dbReference type="InterPro" id="IPR029068">
    <property type="entry name" value="Glyas_Bleomycin-R_OHBP_Dase"/>
</dbReference>